<feature type="compositionally biased region" description="Acidic residues" evidence="2">
    <location>
        <begin position="244"/>
        <end position="253"/>
    </location>
</feature>
<organism evidence="3 4">
    <name type="scientific">Atractosteus spatula</name>
    <name type="common">Alligator gar</name>
    <name type="synonym">Lepisosteus spatula</name>
    <dbReference type="NCBI Taxonomy" id="7917"/>
    <lineage>
        <taxon>Eukaryota</taxon>
        <taxon>Metazoa</taxon>
        <taxon>Chordata</taxon>
        <taxon>Craniata</taxon>
        <taxon>Vertebrata</taxon>
        <taxon>Euteleostomi</taxon>
        <taxon>Actinopterygii</taxon>
        <taxon>Neopterygii</taxon>
        <taxon>Holostei</taxon>
        <taxon>Semionotiformes</taxon>
        <taxon>Lepisosteidae</taxon>
        <taxon>Atractosteus</taxon>
    </lineage>
</organism>
<name>A0A8J7P2P4_ATRSP</name>
<protein>
    <submittedName>
        <fullName evidence="3">IER5 protein</fullName>
    </submittedName>
</protein>
<feature type="region of interest" description="Disordered" evidence="2">
    <location>
        <begin position="173"/>
        <end position="257"/>
    </location>
</feature>
<feature type="compositionally biased region" description="Polar residues" evidence="2">
    <location>
        <begin position="377"/>
        <end position="386"/>
    </location>
</feature>
<feature type="compositionally biased region" description="Basic and acidic residues" evidence="2">
    <location>
        <begin position="222"/>
        <end position="234"/>
    </location>
</feature>
<keyword evidence="4" id="KW-1185">Reference proteome</keyword>
<accession>A0A8J7P2P4</accession>
<feature type="compositionally biased region" description="Basic and acidic residues" evidence="2">
    <location>
        <begin position="196"/>
        <end position="210"/>
    </location>
</feature>
<feature type="non-terminal residue" evidence="3">
    <location>
        <position position="1"/>
    </location>
</feature>
<feature type="compositionally biased region" description="Polar residues" evidence="2">
    <location>
        <begin position="89"/>
        <end position="101"/>
    </location>
</feature>
<evidence type="ECO:0000313" key="3">
    <source>
        <dbReference type="EMBL" id="MBN3322839.1"/>
    </source>
</evidence>
<comment type="similarity">
    <text evidence="1">Belongs to the IER family.</text>
</comment>
<feature type="non-terminal residue" evidence="3">
    <location>
        <position position="550"/>
    </location>
</feature>
<comment type="caution">
    <text evidence="3">The sequence shown here is derived from an EMBL/GenBank/DDBJ whole genome shotgun (WGS) entry which is preliminary data.</text>
</comment>
<dbReference type="Pfam" id="PF05760">
    <property type="entry name" value="IER"/>
    <property type="match status" value="1"/>
</dbReference>
<feature type="region of interest" description="Disordered" evidence="2">
    <location>
        <begin position="77"/>
        <end position="140"/>
    </location>
</feature>
<proteinExistence type="inferred from homology"/>
<reference evidence="3" key="1">
    <citation type="journal article" date="2021" name="Cell">
        <title>Tracing the genetic footprints of vertebrate landing in non-teleost ray-finned fishes.</title>
        <authorList>
            <person name="Bi X."/>
            <person name="Wang K."/>
            <person name="Yang L."/>
            <person name="Pan H."/>
            <person name="Jiang H."/>
            <person name="Wei Q."/>
            <person name="Fang M."/>
            <person name="Yu H."/>
            <person name="Zhu C."/>
            <person name="Cai Y."/>
            <person name="He Y."/>
            <person name="Gan X."/>
            <person name="Zeng H."/>
            <person name="Yu D."/>
            <person name="Zhu Y."/>
            <person name="Jiang H."/>
            <person name="Qiu Q."/>
            <person name="Yang H."/>
            <person name="Zhang Y.E."/>
            <person name="Wang W."/>
            <person name="Zhu M."/>
            <person name="He S."/>
            <person name="Zhang G."/>
        </authorList>
    </citation>
    <scope>NUCLEOTIDE SEQUENCE</scope>
    <source>
        <strain evidence="3">Allg_001</strain>
    </source>
</reference>
<sequence length="550" mass="58088">MEYKVEAHRIMSISLGKIYNSRVQRGGIKLHKNLLVSLVLRSARQVYLSEYYQGVCLNAQHMDTAPQWGEGVIVDSTQDKAGSDPAGSAQGSPDSSSTLPPESSHPLPAETALESPAAGRQPETAEPGEQSAPSAPSSPACCCRPTGEPLGEPVPAPADLPCAPVAPFPARSHGAETPPYKEATPPEEGAGGCGEAEVKGGESESSETRLNHPTAASCCRKRSAEKAPHAESPVKKTKQTSPSEEAEREEEMDTSNVSSLITIFGSSFSGLLSKDSAPQAEPPAGDSDSASGQICCEQMLKNMNPWSTAIRLGPLSVPDHVESGVGLSRAARRCFHSRYVGACLNRAVDCELVLVLTQGLIKWTRPRLPREEERKQSSLSVTSSPGRQGEAVPVSDVSGPRTRRPERPVVSFPFVSAVEQDQAPRHGSALSGFSSDFSVGVTVGSVSAEPLSNCGSGLLRALSVPAIHSADPRRHSNTLGPLFTLGTGCRRGGYKGKGQEGEGEGRPGKIASVGSVTGLDFLKPCLFRDCGLHRTRSLLDSRQLLLLHTP</sequence>
<gene>
    <name evidence="3" type="primary">Ier5</name>
    <name evidence="3" type="ORF">GTO95_0002780</name>
</gene>
<evidence type="ECO:0000256" key="1">
    <source>
        <dbReference type="ARBA" id="ARBA00006186"/>
    </source>
</evidence>
<feature type="region of interest" description="Disordered" evidence="2">
    <location>
        <begin position="369"/>
        <end position="408"/>
    </location>
</feature>
<evidence type="ECO:0000256" key="2">
    <source>
        <dbReference type="SAM" id="MobiDB-lite"/>
    </source>
</evidence>
<dbReference type="EMBL" id="JAAWVO010061761">
    <property type="protein sequence ID" value="MBN3322839.1"/>
    <property type="molecule type" value="Genomic_DNA"/>
</dbReference>
<dbReference type="AlphaFoldDB" id="A0A8J7P2P4"/>
<dbReference type="PANTHER" id="PTHR15895">
    <property type="entry name" value="IMMEDIATE EARLY RESPONSE GENE"/>
    <property type="match status" value="1"/>
</dbReference>
<dbReference type="Proteomes" id="UP000736164">
    <property type="component" value="Unassembled WGS sequence"/>
</dbReference>
<evidence type="ECO:0000313" key="4">
    <source>
        <dbReference type="Proteomes" id="UP000736164"/>
    </source>
</evidence>
<dbReference type="InterPro" id="IPR008653">
    <property type="entry name" value="IER"/>
</dbReference>